<reference evidence="2 3" key="1">
    <citation type="submission" date="2019-03" db="EMBL/GenBank/DDBJ databases">
        <title>Draft genome sequences of novel Actinobacteria.</title>
        <authorList>
            <person name="Sahin N."/>
            <person name="Ay H."/>
            <person name="Saygin H."/>
        </authorList>
    </citation>
    <scope>NUCLEOTIDE SEQUENCE [LARGE SCALE GENOMIC DNA]</scope>
    <source>
        <strain evidence="2 3">DSM 45941</strain>
    </source>
</reference>
<keyword evidence="1" id="KW-1133">Transmembrane helix</keyword>
<organism evidence="2 3">
    <name type="scientific">Actinomadura darangshiensis</name>
    <dbReference type="NCBI Taxonomy" id="705336"/>
    <lineage>
        <taxon>Bacteria</taxon>
        <taxon>Bacillati</taxon>
        <taxon>Actinomycetota</taxon>
        <taxon>Actinomycetes</taxon>
        <taxon>Streptosporangiales</taxon>
        <taxon>Thermomonosporaceae</taxon>
        <taxon>Actinomadura</taxon>
    </lineage>
</organism>
<evidence type="ECO:0000256" key="1">
    <source>
        <dbReference type="SAM" id="Phobius"/>
    </source>
</evidence>
<comment type="caution">
    <text evidence="2">The sequence shown here is derived from an EMBL/GenBank/DDBJ whole genome shotgun (WGS) entry which is preliminary data.</text>
</comment>
<sequence length="68" mass="6986">MDATEAGTRELFAVRVRVTWRGVWQLVAFVILFVASAAFIAGGAIRGTGAGSIAIMVLGVAGFALFGA</sequence>
<feature type="transmembrane region" description="Helical" evidence="1">
    <location>
        <begin position="48"/>
        <end position="66"/>
    </location>
</feature>
<keyword evidence="3" id="KW-1185">Reference proteome</keyword>
<dbReference type="AlphaFoldDB" id="A0A4R4ZMW1"/>
<gene>
    <name evidence="2" type="ORF">E1293_46535</name>
</gene>
<keyword evidence="1" id="KW-0472">Membrane</keyword>
<feature type="transmembrane region" description="Helical" evidence="1">
    <location>
        <begin position="22"/>
        <end position="41"/>
    </location>
</feature>
<evidence type="ECO:0000313" key="2">
    <source>
        <dbReference type="EMBL" id="TDD59274.1"/>
    </source>
</evidence>
<accession>A0A4R4ZMW1</accession>
<dbReference type="EMBL" id="SMKY01000578">
    <property type="protein sequence ID" value="TDD59274.1"/>
    <property type="molecule type" value="Genomic_DNA"/>
</dbReference>
<proteinExistence type="predicted"/>
<dbReference type="Proteomes" id="UP000295578">
    <property type="component" value="Unassembled WGS sequence"/>
</dbReference>
<evidence type="ECO:0000313" key="3">
    <source>
        <dbReference type="Proteomes" id="UP000295578"/>
    </source>
</evidence>
<protein>
    <submittedName>
        <fullName evidence="2">Uncharacterized protein</fullName>
    </submittedName>
</protein>
<keyword evidence="1" id="KW-0812">Transmembrane</keyword>
<name>A0A4R4ZMW1_9ACTN</name>
<feature type="non-terminal residue" evidence="2">
    <location>
        <position position="68"/>
    </location>
</feature>